<dbReference type="Pfam" id="PF04277">
    <property type="entry name" value="OAD_gamma"/>
    <property type="match status" value="1"/>
</dbReference>
<keyword evidence="14 16" id="KW-0739">Sodium transport</keyword>
<dbReference type="OrthoDB" id="5772594at2"/>
<comment type="caution">
    <text evidence="18">The sequence shown here is derived from an EMBL/GenBank/DDBJ whole genome shotgun (WGS) entry which is preliminary data.</text>
</comment>
<comment type="catalytic activity">
    <reaction evidence="15 16 17">
        <text>oxaloacetate + 2 Na(+)(in) + H(+) = pyruvate + 2 Na(+)(out) + CO2</text>
        <dbReference type="Rhea" id="RHEA:57724"/>
        <dbReference type="ChEBI" id="CHEBI:15361"/>
        <dbReference type="ChEBI" id="CHEBI:15378"/>
        <dbReference type="ChEBI" id="CHEBI:16452"/>
        <dbReference type="ChEBI" id="CHEBI:16526"/>
        <dbReference type="ChEBI" id="CHEBI:29101"/>
        <dbReference type="EC" id="7.2.4.2"/>
    </reaction>
</comment>
<evidence type="ECO:0000256" key="10">
    <source>
        <dbReference type="ARBA" id="ARBA00022989"/>
    </source>
</evidence>
<dbReference type="GO" id="GO:0015081">
    <property type="term" value="F:sodium ion transmembrane transporter activity"/>
    <property type="evidence" value="ECO:0007669"/>
    <property type="project" value="UniProtKB-UniRule"/>
</dbReference>
<evidence type="ECO:0000256" key="1">
    <source>
        <dbReference type="ARBA" id="ARBA00001959"/>
    </source>
</evidence>
<accession>A4BCJ6</accession>
<organism evidence="18 19">
    <name type="scientific">Reinekea blandensis MED297</name>
    <dbReference type="NCBI Taxonomy" id="314283"/>
    <lineage>
        <taxon>Bacteria</taxon>
        <taxon>Pseudomonadati</taxon>
        <taxon>Pseudomonadota</taxon>
        <taxon>Gammaproteobacteria</taxon>
        <taxon>Oceanospirillales</taxon>
        <taxon>Saccharospirillaceae</taxon>
        <taxon>Reinekea</taxon>
    </lineage>
</organism>
<keyword evidence="19" id="KW-1185">Reference proteome</keyword>
<keyword evidence="13 16" id="KW-0472">Membrane</keyword>
<dbReference type="HAMAP" id="MF_00404">
    <property type="entry name" value="OadG"/>
    <property type="match status" value="1"/>
</dbReference>
<evidence type="ECO:0000256" key="4">
    <source>
        <dbReference type="ARBA" id="ARBA00005844"/>
    </source>
</evidence>
<keyword evidence="7 16" id="KW-1003">Cell membrane</keyword>
<keyword evidence="10 16" id="KW-1133">Transmembrane helix</keyword>
<dbReference type="NCBIfam" id="TIGR01195">
    <property type="entry name" value="oadG_fam"/>
    <property type="match status" value="1"/>
</dbReference>
<dbReference type="EMBL" id="AAOE01000005">
    <property type="protein sequence ID" value="EAR10262.1"/>
    <property type="molecule type" value="Genomic_DNA"/>
</dbReference>
<evidence type="ECO:0000256" key="15">
    <source>
        <dbReference type="ARBA" id="ARBA00048176"/>
    </source>
</evidence>
<dbReference type="AlphaFoldDB" id="A4BCJ6"/>
<evidence type="ECO:0000256" key="6">
    <source>
        <dbReference type="ARBA" id="ARBA00022448"/>
    </source>
</evidence>
<evidence type="ECO:0000256" key="11">
    <source>
        <dbReference type="ARBA" id="ARBA00023053"/>
    </source>
</evidence>
<dbReference type="GO" id="GO:0005886">
    <property type="term" value="C:plasma membrane"/>
    <property type="evidence" value="ECO:0007669"/>
    <property type="project" value="UniProtKB-SubCell"/>
</dbReference>
<evidence type="ECO:0000256" key="5">
    <source>
        <dbReference type="ARBA" id="ARBA00011869"/>
    </source>
</evidence>
<evidence type="ECO:0000256" key="8">
    <source>
        <dbReference type="ARBA" id="ARBA00022692"/>
    </source>
</evidence>
<keyword evidence="6 16" id="KW-0813">Transport</keyword>
<comment type="function">
    <text evidence="2 16 17">Catalyzes the decarboxylation of oxaloacetate coupled to Na(+) translocation.</text>
</comment>
<evidence type="ECO:0000313" key="18">
    <source>
        <dbReference type="EMBL" id="EAR10262.1"/>
    </source>
</evidence>
<evidence type="ECO:0000256" key="7">
    <source>
        <dbReference type="ARBA" id="ARBA00022475"/>
    </source>
</evidence>
<comment type="subcellular location">
    <subcellularLocation>
        <location evidence="3 16 17">Cell membrane</location>
        <topology evidence="3 16 17">Single-pass membrane protein</topology>
    </subcellularLocation>
</comment>
<dbReference type="RefSeq" id="WP_008042633.1">
    <property type="nucleotide sequence ID" value="NZ_CH724149.1"/>
</dbReference>
<reference evidence="18 19" key="1">
    <citation type="submission" date="2006-02" db="EMBL/GenBank/DDBJ databases">
        <authorList>
            <person name="Pinhassi J."/>
            <person name="Pedros-Alio C."/>
            <person name="Ferriera S."/>
            <person name="Johnson J."/>
            <person name="Kravitz S."/>
            <person name="Halpern A."/>
            <person name="Remington K."/>
            <person name="Beeson K."/>
            <person name="Tran B."/>
            <person name="Rogers Y.-H."/>
            <person name="Friedman R."/>
            <person name="Venter J.C."/>
        </authorList>
    </citation>
    <scope>NUCLEOTIDE SEQUENCE [LARGE SCALE GENOMIC DNA]</scope>
    <source>
        <strain evidence="18 19">MED297</strain>
    </source>
</reference>
<keyword evidence="8 16" id="KW-0812">Transmembrane</keyword>
<dbReference type="InterPro" id="IPR023424">
    <property type="entry name" value="OadG"/>
</dbReference>
<comment type="cofactor">
    <cofactor evidence="1 16 17">
        <name>Na(+)</name>
        <dbReference type="ChEBI" id="CHEBI:29101"/>
    </cofactor>
</comment>
<gene>
    <name evidence="16" type="primary">oadG</name>
    <name evidence="18" type="ORF">MED297_13602</name>
</gene>
<protein>
    <recommendedName>
        <fullName evidence="16">Probable oxaloacetate decarboxylase gamma chain</fullName>
        <ecNumber evidence="16">7.2.4.2</ecNumber>
    </recommendedName>
</protein>
<sequence length="79" mass="8399">MSELIQGGVNLMLMGMGSVFVFLTLLVFGTMLMSKIIMQMPGTAEPETPSKVSNRNSGEDLAEIAAVAAAIKQIHQKSS</sequence>
<keyword evidence="9 16" id="KW-1278">Translocase</keyword>
<evidence type="ECO:0000256" key="13">
    <source>
        <dbReference type="ARBA" id="ARBA00023136"/>
    </source>
</evidence>
<dbReference type="GO" id="GO:0015451">
    <property type="term" value="F:decarboxylation-driven active transmembrane transporter activity"/>
    <property type="evidence" value="ECO:0007669"/>
    <property type="project" value="UniProtKB-EC"/>
</dbReference>
<dbReference type="HOGENOM" id="CLU_168750_3_1_6"/>
<evidence type="ECO:0000256" key="17">
    <source>
        <dbReference type="RuleBase" id="RU004278"/>
    </source>
</evidence>
<name>A4BCJ6_9GAMM</name>
<dbReference type="GO" id="GO:0036376">
    <property type="term" value="P:sodium ion export across plasma membrane"/>
    <property type="evidence" value="ECO:0007669"/>
    <property type="project" value="InterPro"/>
</dbReference>
<dbReference type="Proteomes" id="UP000005953">
    <property type="component" value="Unassembled WGS sequence"/>
</dbReference>
<evidence type="ECO:0000256" key="16">
    <source>
        <dbReference type="HAMAP-Rule" id="MF_00404"/>
    </source>
</evidence>
<evidence type="ECO:0000256" key="2">
    <source>
        <dbReference type="ARBA" id="ARBA00003002"/>
    </source>
</evidence>
<comment type="subunit">
    <text evidence="5 16">Heterotrimer of an alpha, a beta and a gamma subunit.</text>
</comment>
<feature type="transmembrane region" description="Helical" evidence="16 17">
    <location>
        <begin position="12"/>
        <end position="33"/>
    </location>
</feature>
<evidence type="ECO:0000256" key="12">
    <source>
        <dbReference type="ARBA" id="ARBA00023065"/>
    </source>
</evidence>
<evidence type="ECO:0000256" key="14">
    <source>
        <dbReference type="ARBA" id="ARBA00023201"/>
    </source>
</evidence>
<keyword evidence="11 16" id="KW-0915">Sodium</keyword>
<dbReference type="GO" id="GO:0008948">
    <property type="term" value="F:oxaloacetate decarboxylase activity"/>
    <property type="evidence" value="ECO:0007669"/>
    <property type="project" value="UniProtKB-UniRule"/>
</dbReference>
<evidence type="ECO:0000256" key="3">
    <source>
        <dbReference type="ARBA" id="ARBA00004162"/>
    </source>
</evidence>
<dbReference type="InterPro" id="IPR005899">
    <property type="entry name" value="Na_pump_deCOase"/>
</dbReference>
<dbReference type="EC" id="7.2.4.2" evidence="16"/>
<evidence type="ECO:0000313" key="19">
    <source>
        <dbReference type="Proteomes" id="UP000005953"/>
    </source>
</evidence>
<keyword evidence="12 16" id="KW-0406">Ion transport</keyword>
<dbReference type="STRING" id="314283.MED297_13602"/>
<evidence type="ECO:0000256" key="9">
    <source>
        <dbReference type="ARBA" id="ARBA00022967"/>
    </source>
</evidence>
<proteinExistence type="inferred from homology"/>
<comment type="similarity">
    <text evidence="4 16 17">Belongs to the OadG family.</text>
</comment>